<evidence type="ECO:0000313" key="3">
    <source>
        <dbReference type="Proteomes" id="UP000305675"/>
    </source>
</evidence>
<feature type="transmembrane region" description="Helical" evidence="1">
    <location>
        <begin position="528"/>
        <end position="547"/>
    </location>
</feature>
<feature type="transmembrane region" description="Helical" evidence="1">
    <location>
        <begin position="383"/>
        <end position="407"/>
    </location>
</feature>
<dbReference type="AlphaFoldDB" id="A0A4U1BP01"/>
<accession>A0A4U1BP01</accession>
<dbReference type="GO" id="GO:0005886">
    <property type="term" value="C:plasma membrane"/>
    <property type="evidence" value="ECO:0007669"/>
    <property type="project" value="TreeGrafter"/>
</dbReference>
<dbReference type="PANTHER" id="PTHR32063:SF14">
    <property type="entry name" value="BLL4319 PROTEIN"/>
    <property type="match status" value="1"/>
</dbReference>
<dbReference type="PANTHER" id="PTHR32063">
    <property type="match status" value="1"/>
</dbReference>
<reference evidence="2 3" key="1">
    <citation type="submission" date="2019-04" db="EMBL/GenBank/DDBJ databases">
        <authorList>
            <person name="Hwang J.C."/>
        </authorList>
    </citation>
    <scope>NUCLEOTIDE SEQUENCE [LARGE SCALE GENOMIC DNA]</scope>
    <source>
        <strain evidence="2 3">IMCC35002</strain>
    </source>
</reference>
<dbReference type="Gene3D" id="3.30.70.1430">
    <property type="entry name" value="Multidrug efflux transporter AcrB pore domain"/>
    <property type="match status" value="2"/>
</dbReference>
<dbReference type="Pfam" id="PF00873">
    <property type="entry name" value="ACR_tran"/>
    <property type="match status" value="1"/>
</dbReference>
<sequence length="1034" mass="112348">MSIFIRKPALSLVITLLLILCGILALTKIPVLQFPELNSASFVVTTRFEGSSADVVQGFITDPIERVAMTVPGVDYVDSQTTAGQSLVTVWLQQNADNTEALAQLTSQLNQIRYEFPASAEDPAITVQRADRSGAVFYLAVDSGNLTRSEVTDALKRQVIPRLSAIDGVQRIGLHGDRDPAMRIWLDPIKLTALNMGAHQVWQALEANNVLATLGKTENTSQQINVLSNSLLKTPQAFRDLIILNNGSNLVRLGDIARIELGESTGSETTRVDKQQQVFIAVWPQPGANEIAIGDDLYPMLDQINGILDHGLAINIAYDGTTYMRQALEEIVITLLETVVVVGIVVMALMGSLRTAIVPLVTIPLSILGAIAVIWAMGFSLNLLTILAIVLSVGLVVDDAIVVAENVARYIRQGQRPIEAALSSSKELLRPIIAMTLTLVVVYLPIGFVSGLTGNLFREFAFTLACAVTISGVVALTLSPILSARVFRSQGGSNQAGQTPLSIRVNKQFERLQASYGRVLDRCFNYRAQLLTLATLFALMMLPFYLLSQKELAPAEDQNGMLLIVEAPAHASIDYTNAQMNQVVDVLASVEGNESIWQVLTPNSGFGGISLLDFDERSQSDHEMLPQIYQRLRSIPGLSVLPVLHPALPTAGQFDVELVVQSADDYQSMEAYAYQLLAAAYESGLFMFVTTDLKVNLPQSRLQFDSDHLADLGLTMQSVSDQLKAMNSEQFVNRFDRDGKAYRVITLLDNGSRLNPEDLLDQTLVNERGEWIPLSAIATLKEEVGPKTLGKFNQQRSFRIQGGIVPGVTNDMALTALEQAANELLPAHYQVDYAGVSRQLRNEGSSLLSVLGAALVMVYLLLTVQFNSFRLPWIVLLGSVPLALSGALSFSFLSLTTMNIYAQIGLVTLVALNARNAILVVEFAKELQNQGLRKLDAIRQAAQTRLRAIMITTFATVLGHFPLVLVTGAGAAARNSIGITLVGGMVVGTLLLLFVLPCVYLTIAKETQTTTDLDTDFGEARNLKPQGGLATETN</sequence>
<dbReference type="Proteomes" id="UP000305675">
    <property type="component" value="Unassembled WGS sequence"/>
</dbReference>
<keyword evidence="1" id="KW-0812">Transmembrane</keyword>
<dbReference type="InterPro" id="IPR001036">
    <property type="entry name" value="Acrflvin-R"/>
</dbReference>
<dbReference type="Gene3D" id="3.30.70.1320">
    <property type="entry name" value="Multidrug efflux transporter AcrB pore domain like"/>
    <property type="match status" value="1"/>
</dbReference>
<proteinExistence type="predicted"/>
<feature type="transmembrane region" description="Helical" evidence="1">
    <location>
        <begin position="846"/>
        <end position="864"/>
    </location>
</feature>
<keyword evidence="1" id="KW-1133">Transmembrane helix</keyword>
<evidence type="ECO:0000313" key="2">
    <source>
        <dbReference type="EMBL" id="TKB53987.1"/>
    </source>
</evidence>
<feature type="transmembrane region" description="Helical" evidence="1">
    <location>
        <begin position="977"/>
        <end position="1003"/>
    </location>
</feature>
<gene>
    <name evidence="2" type="ORF">FCL42_13610</name>
</gene>
<dbReference type="SUPFAM" id="SSF82693">
    <property type="entry name" value="Multidrug efflux transporter AcrB pore domain, PN1, PN2, PC1 and PC2 subdomains"/>
    <property type="match status" value="3"/>
</dbReference>
<keyword evidence="1" id="KW-0472">Membrane</keyword>
<organism evidence="2 3">
    <name type="scientific">Ferrimonas aestuarii</name>
    <dbReference type="NCBI Taxonomy" id="2569539"/>
    <lineage>
        <taxon>Bacteria</taxon>
        <taxon>Pseudomonadati</taxon>
        <taxon>Pseudomonadota</taxon>
        <taxon>Gammaproteobacteria</taxon>
        <taxon>Alteromonadales</taxon>
        <taxon>Ferrimonadaceae</taxon>
        <taxon>Ferrimonas</taxon>
    </lineage>
</organism>
<evidence type="ECO:0000256" key="1">
    <source>
        <dbReference type="SAM" id="Phobius"/>
    </source>
</evidence>
<keyword evidence="3" id="KW-1185">Reference proteome</keyword>
<feature type="transmembrane region" description="Helical" evidence="1">
    <location>
        <begin position="871"/>
        <end position="894"/>
    </location>
</feature>
<dbReference type="PRINTS" id="PR00702">
    <property type="entry name" value="ACRIFLAVINRP"/>
</dbReference>
<feature type="transmembrane region" description="Helical" evidence="1">
    <location>
        <begin position="945"/>
        <end position="965"/>
    </location>
</feature>
<dbReference type="InterPro" id="IPR027463">
    <property type="entry name" value="AcrB_DN_DC_subdom"/>
</dbReference>
<dbReference type="OrthoDB" id="9757904at2"/>
<dbReference type="RefSeq" id="WP_136863969.1">
    <property type="nucleotide sequence ID" value="NZ_SWCJ01000010.1"/>
</dbReference>
<dbReference type="SUPFAM" id="SSF82866">
    <property type="entry name" value="Multidrug efflux transporter AcrB transmembrane domain"/>
    <property type="match status" value="2"/>
</dbReference>
<protein>
    <submittedName>
        <fullName evidence="2">Efflux RND transporter permease subunit</fullName>
    </submittedName>
</protein>
<feature type="transmembrane region" description="Helical" evidence="1">
    <location>
        <begin position="331"/>
        <end position="350"/>
    </location>
</feature>
<feature type="transmembrane region" description="Helical" evidence="1">
    <location>
        <begin position="357"/>
        <end position="377"/>
    </location>
</feature>
<dbReference type="Gene3D" id="3.30.70.1440">
    <property type="entry name" value="Multidrug efflux transporter AcrB pore domain"/>
    <property type="match status" value="1"/>
</dbReference>
<name>A0A4U1BP01_9GAMM</name>
<dbReference type="GO" id="GO:0042910">
    <property type="term" value="F:xenobiotic transmembrane transporter activity"/>
    <property type="evidence" value="ECO:0007669"/>
    <property type="project" value="TreeGrafter"/>
</dbReference>
<dbReference type="Gene3D" id="1.20.1640.10">
    <property type="entry name" value="Multidrug efflux transporter AcrB transmembrane domain"/>
    <property type="match status" value="2"/>
</dbReference>
<feature type="transmembrane region" description="Helical" evidence="1">
    <location>
        <begin position="428"/>
        <end position="448"/>
    </location>
</feature>
<comment type="caution">
    <text evidence="2">The sequence shown here is derived from an EMBL/GenBank/DDBJ whole genome shotgun (WGS) entry which is preliminary data.</text>
</comment>
<dbReference type="SUPFAM" id="SSF82714">
    <property type="entry name" value="Multidrug efflux transporter AcrB TolC docking domain, DN and DC subdomains"/>
    <property type="match status" value="2"/>
</dbReference>
<feature type="transmembrane region" description="Helical" evidence="1">
    <location>
        <begin position="460"/>
        <end position="482"/>
    </location>
</feature>
<dbReference type="Gene3D" id="3.30.2090.10">
    <property type="entry name" value="Multidrug efflux transporter AcrB TolC docking domain, DN and DC subdomains"/>
    <property type="match status" value="2"/>
</dbReference>
<dbReference type="EMBL" id="SWCJ01000010">
    <property type="protein sequence ID" value="TKB53987.1"/>
    <property type="molecule type" value="Genomic_DNA"/>
</dbReference>